<protein>
    <submittedName>
        <fullName evidence="2">Uncharacterized protein</fullName>
    </submittedName>
</protein>
<proteinExistence type="predicted"/>
<dbReference type="RefSeq" id="WP_180543898.1">
    <property type="nucleotide sequence ID" value="NZ_JACCJZ010000010.1"/>
</dbReference>
<keyword evidence="1" id="KW-0732">Signal</keyword>
<evidence type="ECO:0000313" key="2">
    <source>
        <dbReference type="EMBL" id="NYZ61864.1"/>
    </source>
</evidence>
<gene>
    <name evidence="2" type="ORF">H0E82_03665</name>
</gene>
<dbReference type="Proteomes" id="UP000589896">
    <property type="component" value="Unassembled WGS sequence"/>
</dbReference>
<sequence length="81" mass="8980">MKIALCAAALLVTQAAIAEEVVQKPAAEEPKQICTREKPVGSNRPIRVCRDAEAVEIVGERSREAFEVVLRNRFNPPELRP</sequence>
<evidence type="ECO:0000256" key="1">
    <source>
        <dbReference type="SAM" id="SignalP"/>
    </source>
</evidence>
<comment type="caution">
    <text evidence="2">The sequence shown here is derived from an EMBL/GenBank/DDBJ whole genome shotgun (WGS) entry which is preliminary data.</text>
</comment>
<organism evidence="2 3">
    <name type="scientific">Luteimonas deserti</name>
    <dbReference type="NCBI Taxonomy" id="2752306"/>
    <lineage>
        <taxon>Bacteria</taxon>
        <taxon>Pseudomonadati</taxon>
        <taxon>Pseudomonadota</taxon>
        <taxon>Gammaproteobacteria</taxon>
        <taxon>Lysobacterales</taxon>
        <taxon>Lysobacteraceae</taxon>
        <taxon>Luteimonas</taxon>
    </lineage>
</organism>
<feature type="chain" id="PRO_5030881671" evidence="1">
    <location>
        <begin position="19"/>
        <end position="81"/>
    </location>
</feature>
<reference evidence="2 3" key="1">
    <citation type="submission" date="2020-07" db="EMBL/GenBank/DDBJ databases">
        <title>isolation of Luteimonas sp. SJ-16.</title>
        <authorList>
            <person name="Huang X.-X."/>
            <person name="Xu L."/>
            <person name="Sun J.-Q."/>
        </authorList>
    </citation>
    <scope>NUCLEOTIDE SEQUENCE [LARGE SCALE GENOMIC DNA]</scope>
    <source>
        <strain evidence="2 3">SJ-16</strain>
    </source>
</reference>
<feature type="signal peptide" evidence="1">
    <location>
        <begin position="1"/>
        <end position="18"/>
    </location>
</feature>
<evidence type="ECO:0000313" key="3">
    <source>
        <dbReference type="Proteomes" id="UP000589896"/>
    </source>
</evidence>
<keyword evidence="3" id="KW-1185">Reference proteome</keyword>
<dbReference type="AlphaFoldDB" id="A0A7Z0TV44"/>
<name>A0A7Z0TV44_9GAMM</name>
<dbReference type="EMBL" id="JACCJZ010000010">
    <property type="protein sequence ID" value="NYZ61864.1"/>
    <property type="molecule type" value="Genomic_DNA"/>
</dbReference>
<accession>A0A7Z0TV44</accession>